<feature type="binding site" evidence="13">
    <location>
        <position position="211"/>
    </location>
    <ligand>
        <name>Ca(2+)</name>
        <dbReference type="ChEBI" id="CHEBI:29108"/>
    </ligand>
</feature>
<evidence type="ECO:0000313" key="17">
    <source>
        <dbReference type="EMBL" id="MCV7391033.1"/>
    </source>
</evidence>
<feature type="binding site" evidence="13">
    <location>
        <position position="139"/>
    </location>
    <ligand>
        <name>Ca(2+)</name>
        <dbReference type="ChEBI" id="CHEBI:29108"/>
    </ligand>
</feature>
<feature type="binding site" evidence="12">
    <location>
        <position position="155"/>
    </location>
    <ligand>
        <name>substrate</name>
    </ligand>
</feature>
<evidence type="ECO:0000256" key="14">
    <source>
        <dbReference type="SAM" id="MobiDB-lite"/>
    </source>
</evidence>
<evidence type="ECO:0000313" key="20">
    <source>
        <dbReference type="Proteomes" id="UP001558474"/>
    </source>
</evidence>
<feature type="binding site" evidence="13">
    <location>
        <position position="269"/>
    </location>
    <ligand>
        <name>Mg(2+)</name>
        <dbReference type="ChEBI" id="CHEBI:18420"/>
    </ligand>
</feature>
<dbReference type="InterPro" id="IPR011234">
    <property type="entry name" value="Fumarylacetoacetase-like_C"/>
</dbReference>
<dbReference type="EMBL" id="JBDLOU010000021">
    <property type="protein sequence ID" value="MEX3739005.1"/>
    <property type="molecule type" value="Genomic_DNA"/>
</dbReference>
<keyword evidence="6 17" id="KW-0378">Hydrolase</keyword>
<feature type="region of interest" description="Disordered" evidence="14">
    <location>
        <begin position="1"/>
        <end position="27"/>
    </location>
</feature>
<protein>
    <recommendedName>
        <fullName evidence="4">fumarylacetoacetase</fullName>
        <ecNumber evidence="4">3.7.1.2</ecNumber>
    </recommendedName>
</protein>
<dbReference type="Gene3D" id="2.30.30.230">
    <property type="entry name" value="Fumarylacetoacetase, N-terminal domain"/>
    <property type="match status" value="1"/>
</dbReference>
<name>A0AAW5T9V6_9MYCO</name>
<dbReference type="GO" id="GO:0006559">
    <property type="term" value="P:L-phenylalanine catabolic process"/>
    <property type="evidence" value="ECO:0007669"/>
    <property type="project" value="UniProtKB-KW"/>
</dbReference>
<evidence type="ECO:0000313" key="19">
    <source>
        <dbReference type="Proteomes" id="UP001141659"/>
    </source>
</evidence>
<keyword evidence="9" id="KW-0828">Tyrosine catabolism</keyword>
<dbReference type="PANTHER" id="PTHR43069">
    <property type="entry name" value="FUMARYLACETOACETASE"/>
    <property type="match status" value="1"/>
</dbReference>
<dbReference type="Proteomes" id="UP001141659">
    <property type="component" value="Unassembled WGS sequence"/>
</dbReference>
<evidence type="ECO:0000256" key="13">
    <source>
        <dbReference type="PIRSR" id="PIRSR605959-3"/>
    </source>
</evidence>
<feature type="binding site" evidence="13">
    <location>
        <position position="265"/>
    </location>
    <ligand>
        <name>Mg(2+)</name>
        <dbReference type="ChEBI" id="CHEBI:18420"/>
    </ligand>
</feature>
<dbReference type="AlphaFoldDB" id="A0AAW5T9V6"/>
<keyword evidence="7 13" id="KW-0106">Calcium</keyword>
<dbReference type="Pfam" id="PF09298">
    <property type="entry name" value="FAA_hydrolase_N"/>
    <property type="match status" value="1"/>
</dbReference>
<accession>A0AAW5T9V6</accession>
<dbReference type="GO" id="GO:0006572">
    <property type="term" value="P:L-tyrosine catabolic process"/>
    <property type="evidence" value="ECO:0007669"/>
    <property type="project" value="UniProtKB-KW"/>
</dbReference>
<feature type="binding site" evidence="12">
    <location>
        <position position="252"/>
    </location>
    <ligand>
        <name>substrate</name>
    </ligand>
</feature>
<proteinExistence type="predicted"/>
<comment type="pathway">
    <text evidence="3">Amino-acid degradation; L-phenylalanine degradation; acetoacetate and fumarate from L-phenylalanine: step 6/6.</text>
</comment>
<dbReference type="InterPro" id="IPR005959">
    <property type="entry name" value="Fumarylacetoacetase"/>
</dbReference>
<keyword evidence="20" id="KW-1185">Reference proteome</keyword>
<dbReference type="SUPFAM" id="SSF63433">
    <property type="entry name" value="Fumarylacetoacetate hydrolase, FAH, N-terminal domain"/>
    <property type="match status" value="1"/>
</dbReference>
<keyword evidence="5 13" id="KW-0479">Metal-binding</keyword>
<feature type="binding site" evidence="12">
    <location>
        <position position="141"/>
    </location>
    <ligand>
        <name>substrate</name>
    </ligand>
</feature>
<evidence type="ECO:0000256" key="5">
    <source>
        <dbReference type="ARBA" id="ARBA00022723"/>
    </source>
</evidence>
<evidence type="ECO:0000256" key="2">
    <source>
        <dbReference type="ARBA" id="ARBA00001946"/>
    </source>
</evidence>
<comment type="cofactor">
    <cofactor evidence="2 13">
        <name>Mg(2+)</name>
        <dbReference type="ChEBI" id="CHEBI:18420"/>
    </cofactor>
</comment>
<evidence type="ECO:0000256" key="4">
    <source>
        <dbReference type="ARBA" id="ARBA00012094"/>
    </source>
</evidence>
<dbReference type="Pfam" id="PF01557">
    <property type="entry name" value="FAA_hydrolase"/>
    <property type="match status" value="1"/>
</dbReference>
<feature type="domain" description="Fumarylacetoacetase-like C-terminal" evidence="15">
    <location>
        <begin position="164"/>
        <end position="434"/>
    </location>
</feature>
<dbReference type="SUPFAM" id="SSF56529">
    <property type="entry name" value="FAH"/>
    <property type="match status" value="1"/>
</dbReference>
<evidence type="ECO:0000256" key="3">
    <source>
        <dbReference type="ARBA" id="ARBA00004782"/>
    </source>
</evidence>
<feature type="binding site" evidence="12">
    <location>
        <position position="371"/>
    </location>
    <ligand>
        <name>substrate</name>
    </ligand>
</feature>
<comment type="caution">
    <text evidence="17">The sequence shown here is derived from an EMBL/GenBank/DDBJ whole genome shotgun (WGS) entry which is preliminary data.</text>
</comment>
<feature type="binding site" evidence="13">
    <location>
        <position position="213"/>
    </location>
    <ligand>
        <name>Ca(2+)</name>
        <dbReference type="ChEBI" id="CHEBI:29108"/>
    </ligand>
</feature>
<feature type="binding site" evidence="13">
    <location>
        <position position="245"/>
    </location>
    <ligand>
        <name>Mg(2+)</name>
        <dbReference type="ChEBI" id="CHEBI:18420"/>
    </ligand>
</feature>
<dbReference type="InterPro" id="IPR015377">
    <property type="entry name" value="Fumarylacetoacetase_N"/>
</dbReference>
<evidence type="ECO:0000256" key="8">
    <source>
        <dbReference type="ARBA" id="ARBA00022842"/>
    </source>
</evidence>
<dbReference type="NCBIfam" id="TIGR01266">
    <property type="entry name" value="fum_ac_acetase"/>
    <property type="match status" value="1"/>
</dbReference>
<evidence type="ECO:0000256" key="11">
    <source>
        <dbReference type="PIRSR" id="PIRSR605959-1"/>
    </source>
</evidence>
<evidence type="ECO:0000259" key="15">
    <source>
        <dbReference type="Pfam" id="PF01557"/>
    </source>
</evidence>
<dbReference type="GO" id="GO:1902000">
    <property type="term" value="P:homogentisate catabolic process"/>
    <property type="evidence" value="ECO:0007669"/>
    <property type="project" value="TreeGrafter"/>
</dbReference>
<dbReference type="InterPro" id="IPR036462">
    <property type="entry name" value="Fumarylacetoacetase_N_sf"/>
</dbReference>
<feature type="binding site" evidence="13">
    <location>
        <position position="245"/>
    </location>
    <ligand>
        <name>Ca(2+)</name>
        <dbReference type="ChEBI" id="CHEBI:29108"/>
    </ligand>
</feature>
<dbReference type="GO" id="GO:0046872">
    <property type="term" value="F:metal ion binding"/>
    <property type="evidence" value="ECO:0007669"/>
    <property type="project" value="UniProtKB-KW"/>
</dbReference>
<gene>
    <name evidence="17" type="primary">fahA</name>
    <name evidence="18" type="ORF">ABFW12_12265</name>
    <name evidence="17" type="ORF">H5P34_23510</name>
</gene>
<evidence type="ECO:0000256" key="1">
    <source>
        <dbReference type="ARBA" id="ARBA00001913"/>
    </source>
</evidence>
<reference evidence="18 20" key="3">
    <citation type="submission" date="2024-04" db="EMBL/GenBank/DDBJ databases">
        <title>Genomic Markers of Mycobacteria.</title>
        <authorList>
            <person name="Soliman M.S."/>
            <person name="Elkholy A."/>
            <person name="Soliman N.S."/>
            <person name="Abbas A."/>
            <person name="Khayrat S."/>
            <person name="Shawky S."/>
        </authorList>
    </citation>
    <scope>NUCLEOTIDE SEQUENCE [LARGE SCALE GENOMIC DNA]</scope>
    <source>
        <strain evidence="18 20">Egy-CU-AM5</strain>
    </source>
</reference>
<evidence type="ECO:0000256" key="10">
    <source>
        <dbReference type="ARBA" id="ARBA00023232"/>
    </source>
</evidence>
<evidence type="ECO:0000256" key="7">
    <source>
        <dbReference type="ARBA" id="ARBA00022837"/>
    </source>
</evidence>
<dbReference type="InterPro" id="IPR036663">
    <property type="entry name" value="Fumarylacetoacetase_C_sf"/>
</dbReference>
<organism evidence="17 19">
    <name type="scientific">Mycolicibacterium porcinum</name>
    <dbReference type="NCBI Taxonomy" id="39693"/>
    <lineage>
        <taxon>Bacteria</taxon>
        <taxon>Bacillati</taxon>
        <taxon>Actinomycetota</taxon>
        <taxon>Actinomycetes</taxon>
        <taxon>Mycobacteriales</taxon>
        <taxon>Mycobacteriaceae</taxon>
        <taxon>Mycolicibacterium</taxon>
    </lineage>
</organism>
<dbReference type="EC" id="3.7.1.2" evidence="4"/>
<sequence>MTAPAPALDFTHDPRPHSWVSSANSSSEFPLQNLPFGVVAGVTGEPHGVVRIGDAALDLRRLAASGLLTDEAQEAAEAAAQGTLNTLFALGSGPRIALRRALHSLLVEGAPNRDTVAGLLTPLSEVDVLLPAQIGDYTDFYVGIHHARNIGALLRPDEPLLPNYKWVPIGYHGRASSVRVSGSPITRPHGQLKNGAQAAPVLAPTRRLDFELELGVWIGPENQLGAPVPLDDAESHVAGYCLLNDWSARDVQAWEYQPLGPFLAKSFGTTVSPWVITPEALAPFRIPVDRPVDDPAPLPYLDSSRHRSSGGLDIDLQALIITAQMRRHGEPPHVISRSSSRHMYWSVAQMLTHHTSNGCDLRPGDLLGSGTLSGPTAGSEGSLMELSHGGKVPITLPNGETRTFLEDGDEIVLTASAHRPGAATIGFGECVAAVRPAITYP</sequence>
<feature type="binding site" evidence="12">
    <location>
        <position position="256"/>
    </location>
    <ligand>
        <name>substrate</name>
    </ligand>
</feature>
<evidence type="ECO:0000259" key="16">
    <source>
        <dbReference type="Pfam" id="PF09298"/>
    </source>
</evidence>
<keyword evidence="8 13" id="KW-0460">Magnesium</keyword>
<dbReference type="Gene3D" id="3.90.850.10">
    <property type="entry name" value="Fumarylacetoacetase-like, C-terminal domain"/>
    <property type="match status" value="1"/>
</dbReference>
<evidence type="ECO:0000313" key="18">
    <source>
        <dbReference type="EMBL" id="MEX3739005.1"/>
    </source>
</evidence>
<dbReference type="EMBL" id="JACKVC010000020">
    <property type="protein sequence ID" value="MCV7391033.1"/>
    <property type="molecule type" value="Genomic_DNA"/>
</dbReference>
<feature type="active site" description="Proton acceptor" evidence="11">
    <location>
        <position position="146"/>
    </location>
</feature>
<dbReference type="Proteomes" id="UP001558474">
    <property type="component" value="Unassembled WGS sequence"/>
</dbReference>
<dbReference type="PANTHER" id="PTHR43069:SF2">
    <property type="entry name" value="FUMARYLACETOACETASE"/>
    <property type="match status" value="1"/>
</dbReference>
<reference evidence="17" key="2">
    <citation type="journal article" date="2022" name="BMC Genomics">
        <title>Comparative genome analysis of mycobacteria focusing on tRNA and non-coding RNA.</title>
        <authorList>
            <person name="Behra P.R.K."/>
            <person name="Pettersson B.M.F."/>
            <person name="Ramesh M."/>
            <person name="Das S."/>
            <person name="Dasgupta S."/>
            <person name="Kirsebom L.A."/>
        </authorList>
    </citation>
    <scope>NUCLEOTIDE SEQUENCE</scope>
    <source>
        <strain evidence="17">DSM 44242</strain>
    </source>
</reference>
<evidence type="ECO:0000256" key="12">
    <source>
        <dbReference type="PIRSR" id="PIRSR605959-2"/>
    </source>
</evidence>
<evidence type="ECO:0000256" key="6">
    <source>
        <dbReference type="ARBA" id="ARBA00022801"/>
    </source>
</evidence>
<comment type="cofactor">
    <cofactor evidence="1 13">
        <name>Ca(2+)</name>
        <dbReference type="ChEBI" id="CHEBI:29108"/>
    </cofactor>
</comment>
<keyword evidence="10" id="KW-0585">Phenylalanine catabolism</keyword>
<dbReference type="GO" id="GO:0004334">
    <property type="term" value="F:fumarylacetoacetase activity"/>
    <property type="evidence" value="ECO:0007669"/>
    <property type="project" value="UniProtKB-EC"/>
</dbReference>
<reference evidence="17" key="1">
    <citation type="submission" date="2020-07" db="EMBL/GenBank/DDBJ databases">
        <authorList>
            <person name="Pettersson B.M.F."/>
            <person name="Behra P.R.K."/>
            <person name="Ramesh M."/>
            <person name="Das S."/>
            <person name="Dasgupta S."/>
            <person name="Kirsebom L.A."/>
        </authorList>
    </citation>
    <scope>NUCLEOTIDE SEQUENCE</scope>
    <source>
        <strain evidence="17">DSM 44242</strain>
    </source>
</reference>
<evidence type="ECO:0000256" key="9">
    <source>
        <dbReference type="ARBA" id="ARBA00022878"/>
    </source>
</evidence>
<feature type="domain" description="Fumarylacetoacetase N-terminal" evidence="16">
    <location>
        <begin position="32"/>
        <end position="131"/>
    </location>
</feature>
<dbReference type="RefSeq" id="WP_036444038.1">
    <property type="nucleotide sequence ID" value="NZ_JACKVC010000020.1"/>
</dbReference>